<protein>
    <submittedName>
        <fullName evidence="3">Alpha/beta hydrolase</fullName>
    </submittedName>
</protein>
<dbReference type="InterPro" id="IPR000639">
    <property type="entry name" value="Epox_hydrolase-like"/>
</dbReference>
<accession>A0ABS7XDN1</accession>
<gene>
    <name evidence="3" type="ORF">I4W93_016390</name>
</gene>
<dbReference type="Proteomes" id="UP000663814">
    <property type="component" value="Unassembled WGS sequence"/>
</dbReference>
<dbReference type="RefSeq" id="WP_205311871.1">
    <property type="nucleotide sequence ID" value="NZ_JAERPS020000006.1"/>
</dbReference>
<comment type="caution">
    <text evidence="3">The sequence shown here is derived from an EMBL/GenBank/DDBJ whole genome shotgun (WGS) entry which is preliminary data.</text>
</comment>
<reference evidence="3 4" key="1">
    <citation type="submission" date="2020-12" db="EMBL/GenBank/DDBJ databases">
        <authorList>
            <person name="Ruan W."/>
            <person name="Khan S.A."/>
            <person name="Jeon C.O."/>
        </authorList>
    </citation>
    <scope>NUCLEOTIDE SEQUENCE [LARGE SCALE GENOMIC DNA]</scope>
    <source>
        <strain evidence="3 4">MA-13</strain>
    </source>
</reference>
<dbReference type="Gene3D" id="3.40.50.1820">
    <property type="entry name" value="alpha/beta hydrolase"/>
    <property type="match status" value="1"/>
</dbReference>
<dbReference type="Pfam" id="PF00561">
    <property type="entry name" value="Abhydrolase_1"/>
    <property type="match status" value="1"/>
</dbReference>
<keyword evidence="1" id="KW-0732">Signal</keyword>
<evidence type="ECO:0000256" key="1">
    <source>
        <dbReference type="SAM" id="SignalP"/>
    </source>
</evidence>
<feature type="signal peptide" evidence="1">
    <location>
        <begin position="1"/>
        <end position="31"/>
    </location>
</feature>
<reference evidence="3 4" key="2">
    <citation type="submission" date="2021-08" db="EMBL/GenBank/DDBJ databases">
        <title>Rheinheimera aquimaris sp. nov., isolated from seawater of the East Sea in Korea.</title>
        <authorList>
            <person name="Kim K.H."/>
            <person name="Wenting R."/>
            <person name="Kim K.R."/>
            <person name="Jeon C.O."/>
        </authorList>
    </citation>
    <scope>NUCLEOTIDE SEQUENCE [LARGE SCALE GENOMIC DNA]</scope>
    <source>
        <strain evidence="3 4">MA-13</strain>
    </source>
</reference>
<dbReference type="PANTHER" id="PTHR43798">
    <property type="entry name" value="MONOACYLGLYCEROL LIPASE"/>
    <property type="match status" value="1"/>
</dbReference>
<organism evidence="3 4">
    <name type="scientific">Rheinheimera maricola</name>
    <dbReference type="NCBI Taxonomy" id="2793282"/>
    <lineage>
        <taxon>Bacteria</taxon>
        <taxon>Pseudomonadati</taxon>
        <taxon>Pseudomonadota</taxon>
        <taxon>Gammaproteobacteria</taxon>
        <taxon>Chromatiales</taxon>
        <taxon>Chromatiaceae</taxon>
        <taxon>Rheinheimera</taxon>
    </lineage>
</organism>
<dbReference type="PRINTS" id="PR00111">
    <property type="entry name" value="ABHYDROLASE"/>
</dbReference>
<keyword evidence="4" id="KW-1185">Reference proteome</keyword>
<dbReference type="EMBL" id="JAERPS020000006">
    <property type="protein sequence ID" value="MBZ9613170.1"/>
    <property type="molecule type" value="Genomic_DNA"/>
</dbReference>
<dbReference type="PANTHER" id="PTHR43798:SF33">
    <property type="entry name" value="HYDROLASE, PUTATIVE (AFU_ORTHOLOGUE AFUA_2G14860)-RELATED"/>
    <property type="match status" value="1"/>
</dbReference>
<proteinExistence type="predicted"/>
<dbReference type="PRINTS" id="PR00412">
    <property type="entry name" value="EPOXHYDRLASE"/>
</dbReference>
<dbReference type="GO" id="GO:0016787">
    <property type="term" value="F:hydrolase activity"/>
    <property type="evidence" value="ECO:0007669"/>
    <property type="project" value="UniProtKB-KW"/>
</dbReference>
<dbReference type="InterPro" id="IPR050266">
    <property type="entry name" value="AB_hydrolase_sf"/>
</dbReference>
<name>A0ABS7XDN1_9GAMM</name>
<evidence type="ECO:0000313" key="4">
    <source>
        <dbReference type="Proteomes" id="UP000663814"/>
    </source>
</evidence>
<feature type="domain" description="AB hydrolase-1" evidence="2">
    <location>
        <begin position="70"/>
        <end position="312"/>
    </location>
</feature>
<feature type="chain" id="PRO_5046583351" evidence="1">
    <location>
        <begin position="32"/>
        <end position="478"/>
    </location>
</feature>
<dbReference type="SUPFAM" id="SSF53474">
    <property type="entry name" value="alpha/beta-Hydrolases"/>
    <property type="match status" value="1"/>
</dbReference>
<evidence type="ECO:0000259" key="2">
    <source>
        <dbReference type="Pfam" id="PF00561"/>
    </source>
</evidence>
<dbReference type="InterPro" id="IPR000073">
    <property type="entry name" value="AB_hydrolase_1"/>
</dbReference>
<keyword evidence="3" id="KW-0378">Hydrolase</keyword>
<evidence type="ECO:0000313" key="3">
    <source>
        <dbReference type="EMBL" id="MBZ9613170.1"/>
    </source>
</evidence>
<dbReference type="InterPro" id="IPR029058">
    <property type="entry name" value="AB_hydrolase_fold"/>
</dbReference>
<sequence>MNLTAKRITVGPYLLLLIVAMAVLSAMPTHANEEHSVAAELPQHWRHTTLQEPFYNGNISVVQAGDSAAPVLLLIHGLGVNGMLDWLPVISAFETQYHVISIDLPGFGQSDKTIAQLSPARYAELVHWVVKQFSNQPVIVAGHSMGGAISLRYAADYPQQVSKLIMLDTAGILQRTIFVRHLAQLPESYQWMEQLGPAKSLFNAALGKFNRFADRVTAKVLTGLDHLPDPAQLLLSQPLAQRYLYRDRTNLNAALGLIYEDFSDALASVSVPTHIIWGQQDSVTPLRTGQLLASRMQNAQLHVIAGAGHVPMADTPEQLLAVLKQALQQAPEKAVLPEFVASAQDLLCNNQRNQDYRGHYRQVRIIGCRYINLQQLTAESVYLENAVVNMQDVRLFSSETALTLRNAAVTLTNVDLHGTTALHSRNSKVDAAGVHFYASEQAIRLTDNNALYFSVSRIVTPKQTVLHGYSLGSQLRMQ</sequence>